<evidence type="ECO:0000256" key="2">
    <source>
        <dbReference type="HAMAP-Rule" id="MF_01527"/>
    </source>
</evidence>
<dbReference type="UniPathway" id="UPA00848">
    <property type="reaction ID" value="UER00151"/>
</dbReference>
<reference evidence="3 4" key="1">
    <citation type="submission" date="2018-11" db="EMBL/GenBank/DDBJ databases">
        <title>Genomic Encyclopedia of Type Strains, Phase IV (KMG-IV): sequencing the most valuable type-strain genomes for metagenomic binning, comparative biology and taxonomic classification.</title>
        <authorList>
            <person name="Goeker M."/>
        </authorList>
    </citation>
    <scope>NUCLEOTIDE SEQUENCE [LARGE SCALE GENOMIC DNA]</scope>
    <source>
        <strain evidence="3 4">DSM 29158</strain>
    </source>
</reference>
<protein>
    <recommendedName>
        <fullName evidence="2">GTP cyclohydrolase FolE2</fullName>
        <ecNumber evidence="2">3.5.4.16</ecNumber>
    </recommendedName>
</protein>
<dbReference type="Gene3D" id="3.10.270.10">
    <property type="entry name" value="Urate Oxidase"/>
    <property type="match status" value="1"/>
</dbReference>
<gene>
    <name evidence="2" type="primary">folE2</name>
    <name evidence="3" type="ORF">EDD62_1623</name>
</gene>
<dbReference type="EMBL" id="RKRK01000005">
    <property type="protein sequence ID" value="RPF54843.1"/>
    <property type="molecule type" value="Genomic_DNA"/>
</dbReference>
<comment type="pathway">
    <text evidence="2">Cofactor biosynthesis; 7,8-dihydroneopterin triphosphate biosynthesis; 7,8-dihydroneopterin triphosphate from GTP: step 1/1.</text>
</comment>
<dbReference type="NCBIfam" id="NF010200">
    <property type="entry name" value="PRK13674.1-1"/>
    <property type="match status" value="1"/>
</dbReference>
<dbReference type="HAMAP" id="MF_01527_B">
    <property type="entry name" value="GTP_cyclohydrol_B"/>
    <property type="match status" value="1"/>
</dbReference>
<organism evidence="3 4">
    <name type="scientific">Abyssicoccus albus</name>
    <dbReference type="NCBI Taxonomy" id="1817405"/>
    <lineage>
        <taxon>Bacteria</taxon>
        <taxon>Bacillati</taxon>
        <taxon>Bacillota</taxon>
        <taxon>Bacilli</taxon>
        <taxon>Bacillales</taxon>
        <taxon>Abyssicoccaceae</taxon>
    </lineage>
</organism>
<dbReference type="GO" id="GO:0003934">
    <property type="term" value="F:GTP cyclohydrolase I activity"/>
    <property type="evidence" value="ECO:0007669"/>
    <property type="project" value="UniProtKB-UniRule"/>
</dbReference>
<dbReference type="PANTHER" id="PTHR36445:SF1">
    <property type="entry name" value="GTP CYCLOHYDROLASE MPTA"/>
    <property type="match status" value="1"/>
</dbReference>
<dbReference type="EC" id="3.5.4.16" evidence="2"/>
<evidence type="ECO:0000256" key="1">
    <source>
        <dbReference type="ARBA" id="ARBA00022801"/>
    </source>
</evidence>
<dbReference type="AlphaFoldDB" id="A0A3N5BBR0"/>
<keyword evidence="1 2" id="KW-0378">Hydrolase</keyword>
<proteinExistence type="inferred from homology"/>
<accession>A0A3N5BBR0</accession>
<comment type="function">
    <text evidence="2">Converts GTP to 7,8-dihydroneopterin triphosphate.</text>
</comment>
<comment type="caution">
    <text evidence="3">The sequence shown here is derived from an EMBL/GenBank/DDBJ whole genome shotgun (WGS) entry which is preliminary data.</text>
</comment>
<sequence length="294" mass="34013">MTEEKYDLTTRVGRFKHFGSVDPIEGTKPTQKEDMKDLQQTKKDFLFAIDHVGINQVKYPVIIDHMQSVGNFSLSTSLTRDEKGINMSRLIESLELHYHNGIELSFESLSSLTESIRTKMKQNSAQVEVKSTWFYDKASPVTQLTGRAHAQIGYTINKDENNEDRKFYMQSDVTTLCPCSKEISEYSAHNQRGTVTVSLDLYDHKDIPKNHKEIVLEIMEANASSQLYPILKRTDEKKVTERAYENPRFVEDILRLIAYDLVELDWVKGFTLICENKESIHQHDAYSQLTYNKE</sequence>
<dbReference type="InterPro" id="IPR022838">
    <property type="entry name" value="GTP_cyclohydrolase_FolE2"/>
</dbReference>
<dbReference type="Pfam" id="PF02649">
    <property type="entry name" value="GCHY-1"/>
    <property type="match status" value="1"/>
</dbReference>
<comment type="similarity">
    <text evidence="2">Belongs to the GTP cyclohydrolase IV family.</text>
</comment>
<dbReference type="Proteomes" id="UP000277108">
    <property type="component" value="Unassembled WGS sequence"/>
</dbReference>
<keyword evidence="4" id="KW-1185">Reference proteome</keyword>
<evidence type="ECO:0000313" key="4">
    <source>
        <dbReference type="Proteomes" id="UP000277108"/>
    </source>
</evidence>
<evidence type="ECO:0000313" key="3">
    <source>
        <dbReference type="EMBL" id="RPF54843.1"/>
    </source>
</evidence>
<dbReference type="PANTHER" id="PTHR36445">
    <property type="entry name" value="GTP CYCLOHYDROLASE MPTA"/>
    <property type="match status" value="1"/>
</dbReference>
<dbReference type="GO" id="GO:0046654">
    <property type="term" value="P:tetrahydrofolate biosynthetic process"/>
    <property type="evidence" value="ECO:0007669"/>
    <property type="project" value="UniProtKB-UniRule"/>
</dbReference>
<comment type="catalytic activity">
    <reaction evidence="2">
        <text>GTP + H2O = 7,8-dihydroneopterin 3'-triphosphate + formate + H(+)</text>
        <dbReference type="Rhea" id="RHEA:17473"/>
        <dbReference type="ChEBI" id="CHEBI:15377"/>
        <dbReference type="ChEBI" id="CHEBI:15378"/>
        <dbReference type="ChEBI" id="CHEBI:15740"/>
        <dbReference type="ChEBI" id="CHEBI:37565"/>
        <dbReference type="ChEBI" id="CHEBI:58462"/>
        <dbReference type="EC" id="3.5.4.16"/>
    </reaction>
</comment>
<name>A0A3N5BBR0_9BACL</name>
<dbReference type="RefSeq" id="WP_123808479.1">
    <property type="nucleotide sequence ID" value="NZ_RKRK01000005.1"/>
</dbReference>
<dbReference type="OrthoDB" id="9774824at2"/>
<dbReference type="InterPro" id="IPR003801">
    <property type="entry name" value="GTP_cyclohydrolase_FolE2/MptA"/>
</dbReference>
<feature type="site" description="May be catalytically important" evidence="2">
    <location>
        <position position="177"/>
    </location>
</feature>